<evidence type="ECO:0000256" key="1">
    <source>
        <dbReference type="SAM" id="MobiDB-lite"/>
    </source>
</evidence>
<evidence type="ECO:0000259" key="3">
    <source>
        <dbReference type="Pfam" id="PF26526"/>
    </source>
</evidence>
<dbReference type="RefSeq" id="WP_168685993.1">
    <property type="nucleotide sequence ID" value="NZ_JAAXPF010000013.1"/>
</dbReference>
<accession>A0A7X6RFQ4</accession>
<evidence type="ECO:0000313" key="6">
    <source>
        <dbReference type="Proteomes" id="UP000554284"/>
    </source>
</evidence>
<reference evidence="5 6" key="1">
    <citation type="submission" date="2020-04" db="EMBL/GenBank/DDBJ databases">
        <title>MicrobeNet Type strains.</title>
        <authorList>
            <person name="Nicholson A.C."/>
        </authorList>
    </citation>
    <scope>NUCLEOTIDE SEQUENCE [LARGE SCALE GENOMIC DNA]</scope>
    <source>
        <strain evidence="5 6">ATCC 700355</strain>
    </source>
</reference>
<evidence type="ECO:0000313" key="7">
    <source>
        <dbReference type="Proteomes" id="UP001549139"/>
    </source>
</evidence>
<protein>
    <recommendedName>
        <fullName evidence="3">DUF8175 domain-containing protein</fullName>
    </recommendedName>
</protein>
<proteinExistence type="predicted"/>
<evidence type="ECO:0000313" key="4">
    <source>
        <dbReference type="EMBL" id="MET3945325.1"/>
    </source>
</evidence>
<dbReference type="PROSITE" id="PS51257">
    <property type="entry name" value="PROKAR_LIPOPROTEIN"/>
    <property type="match status" value="1"/>
</dbReference>
<keyword evidence="7" id="KW-1185">Reference proteome</keyword>
<feature type="chain" id="PRO_5039620437" description="DUF8175 domain-containing protein" evidence="2">
    <location>
        <begin position="21"/>
        <end position="207"/>
    </location>
</feature>
<gene>
    <name evidence="5" type="ORF">HF989_09490</name>
    <name evidence="4" type="ORF">JOF50_002188</name>
</gene>
<dbReference type="AlphaFoldDB" id="A0A7X6RFQ4"/>
<feature type="domain" description="DUF8175" evidence="3">
    <location>
        <begin position="35"/>
        <end position="202"/>
    </location>
</feature>
<name>A0A7X6RFQ4_9CORY</name>
<keyword evidence="2" id="KW-0732">Signal</keyword>
<feature type="region of interest" description="Disordered" evidence="1">
    <location>
        <begin position="55"/>
        <end position="75"/>
    </location>
</feature>
<organism evidence="5 6">
    <name type="scientific">Corynebacterium mucifaciens</name>
    <dbReference type="NCBI Taxonomy" id="57171"/>
    <lineage>
        <taxon>Bacteria</taxon>
        <taxon>Bacillati</taxon>
        <taxon>Actinomycetota</taxon>
        <taxon>Actinomycetes</taxon>
        <taxon>Mycobacteriales</taxon>
        <taxon>Corynebacteriaceae</taxon>
        <taxon>Corynebacterium</taxon>
    </lineage>
</organism>
<reference evidence="4 7" key="2">
    <citation type="submission" date="2024-06" db="EMBL/GenBank/DDBJ databases">
        <title>Sequencing the genomes of 1000 actinobacteria strains.</title>
        <authorList>
            <person name="Klenk H.-P."/>
        </authorList>
    </citation>
    <scope>NUCLEOTIDE SEQUENCE [LARGE SCALE GENOMIC DNA]</scope>
    <source>
        <strain evidence="4 7">DSM 44265</strain>
    </source>
</reference>
<dbReference type="InterPro" id="IPR058488">
    <property type="entry name" value="DUF8175"/>
</dbReference>
<dbReference type="Proteomes" id="UP000554284">
    <property type="component" value="Unassembled WGS sequence"/>
</dbReference>
<evidence type="ECO:0000256" key="2">
    <source>
        <dbReference type="SAM" id="SignalP"/>
    </source>
</evidence>
<evidence type="ECO:0000313" key="5">
    <source>
        <dbReference type="EMBL" id="NKY69588.1"/>
    </source>
</evidence>
<dbReference type="EMBL" id="JAAXPF010000013">
    <property type="protein sequence ID" value="NKY69588.1"/>
    <property type="molecule type" value="Genomic_DNA"/>
</dbReference>
<sequence>MKKKLGALALAGTVALGLSACSSDKDGEDTHAENAVVDTTSAPADARWESVAGIATPVDSNDGPENTRDSVRSGYAHTPQGAVMAAINGQVALATADDTKWPDVSRSMIAPGQGRDQWAQGRALMSIQPGAKVENPAKFEGFRVSDYNDQDALVLLAAEYPEVGLTVYPVQLTWQDDWKLVLPAQDQAPDLEKLDSLDGFTEFSAGK</sequence>
<dbReference type="EMBL" id="JBEPNZ010000002">
    <property type="protein sequence ID" value="MET3945325.1"/>
    <property type="molecule type" value="Genomic_DNA"/>
</dbReference>
<dbReference type="Pfam" id="PF26526">
    <property type="entry name" value="DUF8175"/>
    <property type="match status" value="1"/>
</dbReference>
<comment type="caution">
    <text evidence="5">The sequence shown here is derived from an EMBL/GenBank/DDBJ whole genome shotgun (WGS) entry which is preliminary data.</text>
</comment>
<feature type="signal peptide" evidence="2">
    <location>
        <begin position="1"/>
        <end position="20"/>
    </location>
</feature>
<dbReference type="Proteomes" id="UP001549139">
    <property type="component" value="Unassembled WGS sequence"/>
</dbReference>